<accession>M6FPS7</accession>
<sequence length="51" mass="5795">MKQHGEILRTSEGNAIRTRSIGVLGPDQNDQTLENWKQSVLQRLEGKFESV</sequence>
<dbReference type="Proteomes" id="UP000012101">
    <property type="component" value="Unassembled WGS sequence"/>
</dbReference>
<name>M6FPS7_9LEPT</name>
<organism evidence="1 2">
    <name type="scientific">Leptospira weilii str. 2006001855</name>
    <dbReference type="NCBI Taxonomy" id="996804"/>
    <lineage>
        <taxon>Bacteria</taxon>
        <taxon>Pseudomonadati</taxon>
        <taxon>Spirochaetota</taxon>
        <taxon>Spirochaetia</taxon>
        <taxon>Leptospirales</taxon>
        <taxon>Leptospiraceae</taxon>
        <taxon>Leptospira</taxon>
    </lineage>
</organism>
<gene>
    <name evidence="1" type="ORF">LEP1GSC038_0764</name>
</gene>
<dbReference type="EMBL" id="AFJM02000002">
    <property type="protein sequence ID" value="EMM74798.1"/>
    <property type="molecule type" value="Genomic_DNA"/>
</dbReference>
<reference evidence="1 2" key="1">
    <citation type="submission" date="2013-01" db="EMBL/GenBank/DDBJ databases">
        <authorList>
            <person name="Harkins D.M."/>
            <person name="Durkin A.S."/>
            <person name="Brinkac L.M."/>
            <person name="Haft D.H."/>
            <person name="Selengut J.D."/>
            <person name="Sanka R."/>
            <person name="DePew J."/>
            <person name="Purushe J."/>
            <person name="Hospenthal D.R."/>
            <person name="Murray C.K."/>
            <person name="Pimentel G."/>
            <person name="Wasfy M."/>
            <person name="Vinetz J.M."/>
            <person name="Sutton G.G."/>
            <person name="Nierman W.C."/>
            <person name="Fouts D.E."/>
        </authorList>
    </citation>
    <scope>NUCLEOTIDE SEQUENCE [LARGE SCALE GENOMIC DNA]</scope>
    <source>
        <strain evidence="1 2">2006001855</strain>
    </source>
</reference>
<evidence type="ECO:0000313" key="1">
    <source>
        <dbReference type="EMBL" id="EMM74798.1"/>
    </source>
</evidence>
<comment type="caution">
    <text evidence="1">The sequence shown here is derived from an EMBL/GenBank/DDBJ whole genome shotgun (WGS) entry which is preliminary data.</text>
</comment>
<proteinExistence type="predicted"/>
<protein>
    <submittedName>
        <fullName evidence="1">Uncharacterized protein</fullName>
    </submittedName>
</protein>
<evidence type="ECO:0000313" key="2">
    <source>
        <dbReference type="Proteomes" id="UP000012101"/>
    </source>
</evidence>
<dbReference type="AlphaFoldDB" id="M6FPS7"/>